<dbReference type="PANTHER" id="PTHR33119">
    <property type="entry name" value="IFI3P"/>
    <property type="match status" value="1"/>
</dbReference>
<protein>
    <recommendedName>
        <fullName evidence="2">DUF4246 domain-containing protein</fullName>
    </recommendedName>
</protein>
<dbReference type="Pfam" id="PF14033">
    <property type="entry name" value="DUF4246"/>
    <property type="match status" value="1"/>
</dbReference>
<dbReference type="OrthoDB" id="415532at2759"/>
<organism evidence="3 4">
    <name type="scientific">Coemansia javaensis</name>
    <dbReference type="NCBI Taxonomy" id="2761396"/>
    <lineage>
        <taxon>Eukaryota</taxon>
        <taxon>Fungi</taxon>
        <taxon>Fungi incertae sedis</taxon>
        <taxon>Zoopagomycota</taxon>
        <taxon>Kickxellomycotina</taxon>
        <taxon>Kickxellomycetes</taxon>
        <taxon>Kickxellales</taxon>
        <taxon>Kickxellaceae</taxon>
        <taxon>Coemansia</taxon>
    </lineage>
</organism>
<feature type="domain" description="DUF4246" evidence="2">
    <location>
        <begin position="131"/>
        <end position="510"/>
    </location>
</feature>
<dbReference type="Proteomes" id="UP001140217">
    <property type="component" value="Unassembled WGS sequence"/>
</dbReference>
<proteinExistence type="predicted"/>
<accession>A0A9W8HDH3</accession>
<name>A0A9W8HDH3_9FUNG</name>
<dbReference type="AlphaFoldDB" id="A0A9W8HDH3"/>
<dbReference type="PANTHER" id="PTHR33119:SF1">
    <property type="entry name" value="FE2OG DIOXYGENASE DOMAIN-CONTAINING PROTEIN"/>
    <property type="match status" value="1"/>
</dbReference>
<gene>
    <name evidence="3" type="ORF">H4R18_002985</name>
</gene>
<evidence type="ECO:0000313" key="3">
    <source>
        <dbReference type="EMBL" id="KAJ2781264.1"/>
    </source>
</evidence>
<dbReference type="InterPro" id="IPR025340">
    <property type="entry name" value="DUF4246"/>
</dbReference>
<dbReference type="EMBL" id="JANBUL010000110">
    <property type="protein sequence ID" value="KAJ2781264.1"/>
    <property type="molecule type" value="Genomic_DNA"/>
</dbReference>
<evidence type="ECO:0000259" key="2">
    <source>
        <dbReference type="Pfam" id="PF14033"/>
    </source>
</evidence>
<evidence type="ECO:0000256" key="1">
    <source>
        <dbReference type="SAM" id="MobiDB-lite"/>
    </source>
</evidence>
<keyword evidence="4" id="KW-1185">Reference proteome</keyword>
<sequence length="570" mass="63491">MRDDLMVLGRLRAQFRGGAIFARQAKPPCTLSERRMRRASSTIRRRPGWLSEVGAGMAGWDEALGELTAKEREYVVGELWFYASLHASGSDIRLAPVDGVWWSGLRVDGATQGELRLWALAIERYEECVVDDGQVRFLVDPSMFPLVYSQSTLVRLPSMSAAMRPHLFGHAPGTPQRWALMMRAIAKDPAHDRRDDPFGAYTLPVAPDWAVSSEYSWLPAEFQLDPGGRARIHSYINNLSPTKYPVFYSVIERIFSAMVPILEQVLTDLAHPRAPCVPCGLYRWWAASDEDASSAAAEADQEEAGPGRQRADAAGTDQEQRRAAWARYQAGLDDPQPGPFAASGRPIIPYTLCGRRLQAVVEMSDILLTPAAPKYATDWAVDGMANERIIATGVFHYAAENIGHSTIALRESVQGNIDYDAASSEAMARLYGLAPDERQQCTATRDVGYIEAPSGRCIVYPNTYQHRRTVRLADPTRPGKLRRIVFYFVDPSTRVPSSELVPPQQAHWLDAAQAHDVAYDGTYLRKRGTDLRRFAISPQQAMDLRASMKRERAAAMRDLDALFEPRVSPP</sequence>
<reference evidence="3" key="1">
    <citation type="submission" date="2022-07" db="EMBL/GenBank/DDBJ databases">
        <title>Phylogenomic reconstructions and comparative analyses of Kickxellomycotina fungi.</title>
        <authorList>
            <person name="Reynolds N.K."/>
            <person name="Stajich J.E."/>
            <person name="Barry K."/>
            <person name="Grigoriev I.V."/>
            <person name="Crous P."/>
            <person name="Smith M.E."/>
        </authorList>
    </citation>
    <scope>NUCLEOTIDE SEQUENCE</scope>
    <source>
        <strain evidence="3">NBRC 105414</strain>
    </source>
</reference>
<comment type="caution">
    <text evidence="3">The sequence shown here is derived from an EMBL/GenBank/DDBJ whole genome shotgun (WGS) entry which is preliminary data.</text>
</comment>
<feature type="region of interest" description="Disordered" evidence="1">
    <location>
        <begin position="293"/>
        <end position="320"/>
    </location>
</feature>
<dbReference type="InterPro" id="IPR049192">
    <property type="entry name" value="DUF4246_C"/>
</dbReference>
<evidence type="ECO:0000313" key="4">
    <source>
        <dbReference type="Proteomes" id="UP001140217"/>
    </source>
</evidence>